<dbReference type="HOGENOM" id="CLU_1081943_0_0_1"/>
<dbReference type="SUPFAM" id="SSF46689">
    <property type="entry name" value="Homeodomain-like"/>
    <property type="match status" value="2"/>
</dbReference>
<dbReference type="InterPro" id="IPR001005">
    <property type="entry name" value="SANT/Myb"/>
</dbReference>
<gene>
    <name evidence="8" type="ORF">Eint_060950</name>
</gene>
<evidence type="ECO:0000259" key="5">
    <source>
        <dbReference type="PROSITE" id="PS50090"/>
    </source>
</evidence>
<dbReference type="AlphaFoldDB" id="E0S7M3"/>
<dbReference type="GO" id="GO:0001006">
    <property type="term" value="F:RNA polymerase III type 3 promoter sequence-specific DNA binding"/>
    <property type="evidence" value="ECO:0007669"/>
    <property type="project" value="TreeGrafter"/>
</dbReference>
<dbReference type="PROSITE" id="PS51294">
    <property type="entry name" value="HTH_MYB"/>
    <property type="match status" value="2"/>
</dbReference>
<dbReference type="SMART" id="SM00717">
    <property type="entry name" value="SANT"/>
    <property type="match status" value="2"/>
</dbReference>
<reference evidence="8 9" key="1">
    <citation type="journal article" date="2010" name="Nat. Commun.">
        <title>The complete sequence of the smallest known nuclear genome from the microsporidian Encephalitozoon intestinalis.</title>
        <authorList>
            <person name="Corradi N."/>
            <person name="Pombert J.-F."/>
            <person name="Farinelli L."/>
            <person name="Didier E.S."/>
            <person name="Keeling P.J."/>
        </authorList>
    </citation>
    <scope>NUCLEOTIDE SEQUENCE [LARGE SCALE GENOMIC DNA]</scope>
    <source>
        <strain evidence="8 9">ATCC 50506</strain>
    </source>
</reference>
<sequence>MVEKGSLNKRLERLYMDYIEIEKILKRLRDIKRQCSYNNTIARLKPKGKVSISVEADIQRDKEFHKKTKNCMRFDLKDSFWKEMSEKFSISRNECFNKWINKEESLDKKLSKSDMARVKEMSEEGRDWIEISKEVGCRPFKVFTEHLRSNTISVPKMWSVEEDKLLEQGVEKYGLSKWRYVSKIVKTKTGKECAMRFYFLNKNFRKGKWTEDENERLMEGVNIYGEGDWRNVSTHVMTRNPIQCRTKYIGRTKSRKDK</sequence>
<feature type="domain" description="SANT" evidence="6">
    <location>
        <begin position="153"/>
        <end position="205"/>
    </location>
</feature>
<evidence type="ECO:0000259" key="7">
    <source>
        <dbReference type="PROSITE" id="PS51294"/>
    </source>
</evidence>
<evidence type="ECO:0000256" key="2">
    <source>
        <dbReference type="ARBA" id="ARBA00023125"/>
    </source>
</evidence>
<feature type="domain" description="HTH myb-type" evidence="7">
    <location>
        <begin position="158"/>
        <end position="196"/>
    </location>
</feature>
<dbReference type="EMBL" id="CP001947">
    <property type="protein sequence ID" value="ADM11702.1"/>
    <property type="molecule type" value="Genomic_DNA"/>
</dbReference>
<dbReference type="InterPro" id="IPR009057">
    <property type="entry name" value="Homeodomain-like_sf"/>
</dbReference>
<feature type="domain" description="Myb-like" evidence="5">
    <location>
        <begin position="201"/>
        <end position="248"/>
    </location>
</feature>
<proteinExistence type="predicted"/>
<dbReference type="PANTHER" id="PTHR46621:SF1">
    <property type="entry name" value="SNRNA-ACTIVATING PROTEIN COMPLEX SUBUNIT 4"/>
    <property type="match status" value="1"/>
</dbReference>
<dbReference type="InterPro" id="IPR051575">
    <property type="entry name" value="Myb-like_DNA-bd"/>
</dbReference>
<protein>
    <submittedName>
        <fullName evidence="8">MYB-like transcription factor</fullName>
    </submittedName>
</protein>
<dbReference type="OrthoDB" id="2143914at2759"/>
<dbReference type="GeneID" id="9699384"/>
<dbReference type="GO" id="GO:0042795">
    <property type="term" value="P:snRNA transcription by RNA polymerase II"/>
    <property type="evidence" value="ECO:0007669"/>
    <property type="project" value="TreeGrafter"/>
</dbReference>
<keyword evidence="3" id="KW-0804">Transcription</keyword>
<evidence type="ECO:0000313" key="9">
    <source>
        <dbReference type="Proteomes" id="UP000002313"/>
    </source>
</evidence>
<evidence type="ECO:0000256" key="3">
    <source>
        <dbReference type="ARBA" id="ARBA00023163"/>
    </source>
</evidence>
<dbReference type="GO" id="GO:0019185">
    <property type="term" value="C:snRNA-activating protein complex"/>
    <property type="evidence" value="ECO:0007669"/>
    <property type="project" value="TreeGrafter"/>
</dbReference>
<dbReference type="PROSITE" id="PS50090">
    <property type="entry name" value="MYB_LIKE"/>
    <property type="match status" value="2"/>
</dbReference>
<evidence type="ECO:0000256" key="4">
    <source>
        <dbReference type="ARBA" id="ARBA00023242"/>
    </source>
</evidence>
<keyword evidence="2" id="KW-0238">DNA-binding</keyword>
<dbReference type="Pfam" id="PF13921">
    <property type="entry name" value="Myb_DNA-bind_6"/>
    <property type="match status" value="1"/>
</dbReference>
<feature type="domain" description="SANT" evidence="6">
    <location>
        <begin position="206"/>
        <end position="257"/>
    </location>
</feature>
<dbReference type="GO" id="GO:0042796">
    <property type="term" value="P:snRNA transcription by RNA polymerase III"/>
    <property type="evidence" value="ECO:0007669"/>
    <property type="project" value="TreeGrafter"/>
</dbReference>
<accession>E0S7M3</accession>
<dbReference type="Gene3D" id="1.10.10.60">
    <property type="entry name" value="Homeodomain-like"/>
    <property type="match status" value="2"/>
</dbReference>
<evidence type="ECO:0000256" key="1">
    <source>
        <dbReference type="ARBA" id="ARBA00023015"/>
    </source>
</evidence>
<dbReference type="VEuPathDB" id="MicrosporidiaDB:Eint_060950"/>
<dbReference type="InterPro" id="IPR017930">
    <property type="entry name" value="Myb_dom"/>
</dbReference>
<dbReference type="CDD" id="cd00167">
    <property type="entry name" value="SANT"/>
    <property type="match status" value="2"/>
</dbReference>
<dbReference type="PROSITE" id="PS51293">
    <property type="entry name" value="SANT"/>
    <property type="match status" value="2"/>
</dbReference>
<evidence type="ECO:0000313" key="8">
    <source>
        <dbReference type="EMBL" id="ADM11702.1"/>
    </source>
</evidence>
<name>E0S7M3_ENCIT</name>
<evidence type="ECO:0000259" key="6">
    <source>
        <dbReference type="PROSITE" id="PS51293"/>
    </source>
</evidence>
<keyword evidence="4" id="KW-0539">Nucleus</keyword>
<organism evidence="8 9">
    <name type="scientific">Encephalitozoon intestinalis (strain ATCC 50506)</name>
    <name type="common">Microsporidian parasite</name>
    <name type="synonym">Septata intestinalis</name>
    <dbReference type="NCBI Taxonomy" id="876142"/>
    <lineage>
        <taxon>Eukaryota</taxon>
        <taxon>Fungi</taxon>
        <taxon>Fungi incertae sedis</taxon>
        <taxon>Microsporidia</taxon>
        <taxon>Unikaryonidae</taxon>
        <taxon>Encephalitozoon</taxon>
    </lineage>
</organism>
<keyword evidence="1" id="KW-0805">Transcription regulation</keyword>
<dbReference type="PANTHER" id="PTHR46621">
    <property type="entry name" value="SNRNA-ACTIVATING PROTEIN COMPLEX SUBUNIT 4"/>
    <property type="match status" value="1"/>
</dbReference>
<dbReference type="InterPro" id="IPR017884">
    <property type="entry name" value="SANT_dom"/>
</dbReference>
<dbReference type="KEGG" id="ein:Eint_060950"/>
<reference evidence="8 9" key="2">
    <citation type="journal article" date="2012" name="Proc. Natl. Acad. Sci. U.S.A.">
        <title>Gain and loss of multiple functionally related, horizontally transferred genes in the reduced genomes of two microsporidian parasites.</title>
        <authorList>
            <person name="Pombert J.-F."/>
            <person name="Selman M."/>
            <person name="Burki F."/>
            <person name="Bardell F.T."/>
            <person name="Farinelli L."/>
            <person name="Solter L.F."/>
            <person name="Whitman D.W."/>
            <person name="Weiss L.M."/>
            <person name="Corradi N."/>
            <person name="Keeling P.J."/>
        </authorList>
    </citation>
    <scope>NUCLEOTIDE SEQUENCE [LARGE SCALE GENOMIC DNA]</scope>
    <source>
        <strain evidence="8 9">ATCC 50506</strain>
    </source>
</reference>
<feature type="domain" description="Myb-like" evidence="5">
    <location>
        <begin position="158"/>
        <end position="197"/>
    </location>
</feature>
<dbReference type="GO" id="GO:0000978">
    <property type="term" value="F:RNA polymerase II cis-regulatory region sequence-specific DNA binding"/>
    <property type="evidence" value="ECO:0007669"/>
    <property type="project" value="TreeGrafter"/>
</dbReference>
<dbReference type="Proteomes" id="UP000002313">
    <property type="component" value="Chromosome VI"/>
</dbReference>
<feature type="domain" description="HTH myb-type" evidence="7">
    <location>
        <begin position="201"/>
        <end position="256"/>
    </location>
</feature>
<dbReference type="RefSeq" id="XP_003073062.1">
    <property type="nucleotide sequence ID" value="XM_003073016.1"/>
</dbReference>
<keyword evidence="9" id="KW-1185">Reference proteome</keyword>